<dbReference type="PATRIC" id="fig|999432.5.peg.935"/>
<dbReference type="Pfam" id="PF00849">
    <property type="entry name" value="PseudoU_synth_2"/>
    <property type="match status" value="1"/>
</dbReference>
<proteinExistence type="inferred from homology"/>
<dbReference type="InterPro" id="IPR020103">
    <property type="entry name" value="PsdUridine_synth_cat_dom_sf"/>
</dbReference>
<evidence type="ECO:0000259" key="3">
    <source>
        <dbReference type="Pfam" id="PF00849"/>
    </source>
</evidence>
<dbReference type="SUPFAM" id="SSF55120">
    <property type="entry name" value="Pseudouridine synthase"/>
    <property type="match status" value="1"/>
</dbReference>
<dbReference type="AlphaFoldDB" id="A0A0E2E5B9"/>
<name>A0A0E2E5B9_TREDN</name>
<dbReference type="EMBL" id="AGDV01000009">
    <property type="protein sequence ID" value="EMB34151.1"/>
    <property type="molecule type" value="Genomic_DNA"/>
</dbReference>
<comment type="similarity">
    <text evidence="1">Belongs to the pseudouridine synthase RluA family.</text>
</comment>
<dbReference type="GO" id="GO:0001522">
    <property type="term" value="P:pseudouridine synthesis"/>
    <property type="evidence" value="ECO:0007669"/>
    <property type="project" value="InterPro"/>
</dbReference>
<dbReference type="InterPro" id="IPR006145">
    <property type="entry name" value="PsdUridine_synth_RsuA/RluA"/>
</dbReference>
<feature type="domain" description="Pseudouridine synthase RsuA/RluA-like" evidence="3">
    <location>
        <begin position="30"/>
        <end position="168"/>
    </location>
</feature>
<evidence type="ECO:0000313" key="4">
    <source>
        <dbReference type="EMBL" id="EMB34151.1"/>
    </source>
</evidence>
<dbReference type="Proteomes" id="UP000011705">
    <property type="component" value="Chromosome"/>
</dbReference>
<reference evidence="4" key="1">
    <citation type="submission" date="2012-01" db="EMBL/GenBank/DDBJ databases">
        <title>The Genome Sequence of Treponema denticola H-22.</title>
        <authorList>
            <consortium name="The Broad Institute Genome Sequencing Platform"/>
            <person name="Earl A."/>
            <person name="Ward D."/>
            <person name="Feldgarden M."/>
            <person name="Gevers D."/>
            <person name="Blanton J.M."/>
            <person name="Fenno C.J."/>
            <person name="Baranova O.V."/>
            <person name="Mathney J."/>
            <person name="Dewhirst F.E."/>
            <person name="Izard J."/>
            <person name="Young S.K."/>
            <person name="Zeng Q."/>
            <person name="Gargeya S."/>
            <person name="Fitzgerald M."/>
            <person name="Haas B."/>
            <person name="Abouelleil A."/>
            <person name="Alvarado L."/>
            <person name="Arachchi H.M."/>
            <person name="Berlin A."/>
            <person name="Chapman S.B."/>
            <person name="Gearin G."/>
            <person name="Goldberg J."/>
            <person name="Griggs A."/>
            <person name="Gujja S."/>
            <person name="Hansen M."/>
            <person name="Heiman D."/>
            <person name="Howarth C."/>
            <person name="Larimer J."/>
            <person name="Lui A."/>
            <person name="MacDonald P.J.P."/>
            <person name="McCowen C."/>
            <person name="Montmayeur A."/>
            <person name="Murphy C."/>
            <person name="Neiman D."/>
            <person name="Pearson M."/>
            <person name="Priest M."/>
            <person name="Roberts A."/>
            <person name="Saif S."/>
            <person name="Shea T."/>
            <person name="Sisk P."/>
            <person name="Stolte C."/>
            <person name="Sykes S."/>
            <person name="Wortman J."/>
            <person name="Nusbaum C."/>
            <person name="Birren B."/>
        </authorList>
    </citation>
    <scope>NUCLEOTIDE SEQUENCE [LARGE SCALE GENOMIC DNA]</scope>
    <source>
        <strain evidence="4">H-22</strain>
    </source>
</reference>
<organism evidence="4">
    <name type="scientific">Treponema denticola H-22</name>
    <dbReference type="NCBI Taxonomy" id="999432"/>
    <lineage>
        <taxon>Bacteria</taxon>
        <taxon>Pseudomonadati</taxon>
        <taxon>Spirochaetota</taxon>
        <taxon>Spirochaetia</taxon>
        <taxon>Spirochaetales</taxon>
        <taxon>Treponemataceae</taxon>
        <taxon>Treponema</taxon>
    </lineage>
</organism>
<dbReference type="GO" id="GO:0140098">
    <property type="term" value="F:catalytic activity, acting on RNA"/>
    <property type="evidence" value="ECO:0007669"/>
    <property type="project" value="UniProtKB-ARBA"/>
</dbReference>
<dbReference type="CDD" id="cd02869">
    <property type="entry name" value="PseudoU_synth_RluA_like"/>
    <property type="match status" value="1"/>
</dbReference>
<dbReference type="GO" id="GO:0006396">
    <property type="term" value="P:RNA processing"/>
    <property type="evidence" value="ECO:0007669"/>
    <property type="project" value="UniProtKB-ARBA"/>
</dbReference>
<dbReference type="GO" id="GO:0009982">
    <property type="term" value="F:pseudouridine synthase activity"/>
    <property type="evidence" value="ECO:0007669"/>
    <property type="project" value="InterPro"/>
</dbReference>
<dbReference type="PROSITE" id="PS01129">
    <property type="entry name" value="PSI_RLU"/>
    <property type="match status" value="1"/>
</dbReference>
<dbReference type="PANTHER" id="PTHR21600">
    <property type="entry name" value="MITOCHONDRIAL RNA PSEUDOURIDINE SYNTHASE"/>
    <property type="match status" value="1"/>
</dbReference>
<comment type="caution">
    <text evidence="4">The sequence shown here is derived from an EMBL/GenBank/DDBJ whole genome shotgun (WGS) entry which is preliminary data.</text>
</comment>
<dbReference type="InterPro" id="IPR006224">
    <property type="entry name" value="PsdUridine_synth_RluA-like_CS"/>
</dbReference>
<evidence type="ECO:0000256" key="2">
    <source>
        <dbReference type="ARBA" id="ARBA00023235"/>
    </source>
</evidence>
<gene>
    <name evidence="4" type="ORF">HMPREF9726_00900</name>
</gene>
<keyword evidence="2" id="KW-0413">Isomerase</keyword>
<dbReference type="Gene3D" id="3.30.2350.10">
    <property type="entry name" value="Pseudouridine synthase"/>
    <property type="match status" value="1"/>
</dbReference>
<protein>
    <recommendedName>
        <fullName evidence="3">Pseudouridine synthase RsuA/RluA-like domain-containing protein</fullName>
    </recommendedName>
</protein>
<dbReference type="InterPro" id="IPR050188">
    <property type="entry name" value="RluA_PseudoU_synthase"/>
</dbReference>
<accession>A0A0E2E5B9</accession>
<sequence length="236" mass="27154">MHNEVRILFEDNFFAVVLKNCGNNSQVFFKKAFSEKKYAEAVNRLDKPVSGLVLIAFSPAMHTKLNNLFKEKKVEKEYWAICKKIEELKSAADSKINGTAPVLYKKEFCENYLEFNTKIQKAFVTESRQRGKKASLYWQLAGIGDNYNFLRIFPETGRTHQIRIQLSHLGMPIKGDIKYGFERTEKSGGIRLHAQFLKFEHPQTKKQIEISALPPSPDTLWSACIEACLKAKELEE</sequence>
<dbReference type="GO" id="GO:0003723">
    <property type="term" value="F:RNA binding"/>
    <property type="evidence" value="ECO:0007669"/>
    <property type="project" value="InterPro"/>
</dbReference>
<dbReference type="HOGENOM" id="CLU_016902_11_2_12"/>
<dbReference type="RefSeq" id="WP_002683790.1">
    <property type="nucleotide sequence ID" value="NZ_CM001795.1"/>
</dbReference>
<evidence type="ECO:0000256" key="1">
    <source>
        <dbReference type="ARBA" id="ARBA00010876"/>
    </source>
</evidence>
<dbReference type="PANTHER" id="PTHR21600:SF83">
    <property type="entry name" value="PSEUDOURIDYLATE SYNTHASE RPUSD4, MITOCHONDRIAL"/>
    <property type="match status" value="1"/>
</dbReference>